<feature type="non-terminal residue" evidence="1">
    <location>
        <position position="133"/>
    </location>
</feature>
<reference evidence="1" key="1">
    <citation type="journal article" date="2023" name="Science">
        <title>Genome structures resolve the early diversification of teleost fishes.</title>
        <authorList>
            <person name="Parey E."/>
            <person name="Louis A."/>
            <person name="Montfort J."/>
            <person name="Bouchez O."/>
            <person name="Roques C."/>
            <person name="Iampietro C."/>
            <person name="Lluch J."/>
            <person name="Castinel A."/>
            <person name="Donnadieu C."/>
            <person name="Desvignes T."/>
            <person name="Floi Bucao C."/>
            <person name="Jouanno E."/>
            <person name="Wen M."/>
            <person name="Mejri S."/>
            <person name="Dirks R."/>
            <person name="Jansen H."/>
            <person name="Henkel C."/>
            <person name="Chen W.J."/>
            <person name="Zahm M."/>
            <person name="Cabau C."/>
            <person name="Klopp C."/>
            <person name="Thompson A.W."/>
            <person name="Robinson-Rechavi M."/>
            <person name="Braasch I."/>
            <person name="Lecointre G."/>
            <person name="Bobe J."/>
            <person name="Postlethwait J.H."/>
            <person name="Berthelot C."/>
            <person name="Roest Crollius H."/>
            <person name="Guiguen Y."/>
        </authorList>
    </citation>
    <scope>NUCLEOTIDE SEQUENCE</scope>
    <source>
        <strain evidence="1">NC1722</strain>
    </source>
</reference>
<evidence type="ECO:0000313" key="1">
    <source>
        <dbReference type="EMBL" id="KAJ8392747.1"/>
    </source>
</evidence>
<dbReference type="AlphaFoldDB" id="A0AAD7RYK1"/>
<keyword evidence="2" id="KW-1185">Reference proteome</keyword>
<organism evidence="1 2">
    <name type="scientific">Aldrovandia affinis</name>
    <dbReference type="NCBI Taxonomy" id="143900"/>
    <lineage>
        <taxon>Eukaryota</taxon>
        <taxon>Metazoa</taxon>
        <taxon>Chordata</taxon>
        <taxon>Craniata</taxon>
        <taxon>Vertebrata</taxon>
        <taxon>Euteleostomi</taxon>
        <taxon>Actinopterygii</taxon>
        <taxon>Neopterygii</taxon>
        <taxon>Teleostei</taxon>
        <taxon>Notacanthiformes</taxon>
        <taxon>Halosauridae</taxon>
        <taxon>Aldrovandia</taxon>
    </lineage>
</organism>
<gene>
    <name evidence="1" type="ORF">AAFF_G00072310</name>
</gene>
<proteinExistence type="predicted"/>
<sequence length="133" mass="14962">QKRLPTQKRCIHRSKVRSNTSGQCPWLSRVLKDHSASCLPLKTISDLPCLRRDFLPWRYCPLKANWLNKRIIKRSSHSLLQPKSAVLSCDDGSSQTPDGAALSLGSPGGRYRRRLMQTACRNPLSPDTPAKIL</sequence>
<accession>A0AAD7RYK1</accession>
<dbReference type="Proteomes" id="UP001221898">
    <property type="component" value="Unassembled WGS sequence"/>
</dbReference>
<dbReference type="EMBL" id="JAINUG010000143">
    <property type="protein sequence ID" value="KAJ8392747.1"/>
    <property type="molecule type" value="Genomic_DNA"/>
</dbReference>
<evidence type="ECO:0000313" key="2">
    <source>
        <dbReference type="Proteomes" id="UP001221898"/>
    </source>
</evidence>
<name>A0AAD7RYK1_9TELE</name>
<protein>
    <submittedName>
        <fullName evidence="1">Uncharacterized protein</fullName>
    </submittedName>
</protein>
<comment type="caution">
    <text evidence="1">The sequence shown here is derived from an EMBL/GenBank/DDBJ whole genome shotgun (WGS) entry which is preliminary data.</text>
</comment>